<comment type="function">
    <text evidence="1">Required for efficient ubiquinone (coenzyme Q) biosynthesis. UbiK is probably an accessory factor of Ubi enzymes and facilitates ubiquinone biosynthesis by acting as an assembly factor, a targeting factor, or both.</text>
</comment>
<comment type="pathway">
    <text evidence="1">Cofactor biosynthesis; ubiquinone biosynthesis.</text>
</comment>
<sequence>MTETKRPSIDELIEGVMSALPADMRQLKSDFEQQLRQAMHAAFSRMDLVTREEFDVQAALLARTRERLEEMIRRLDELEQNDPQ</sequence>
<keyword evidence="1" id="KW-0831">Ubiquinone biosynthesis</keyword>
<comment type="similarity">
    <text evidence="1">Belongs to the UbiK family.</text>
</comment>
<dbReference type="HAMAP" id="MF_02216">
    <property type="entry name" value="UbiK"/>
    <property type="match status" value="1"/>
</dbReference>
<dbReference type="PANTHER" id="PTHR38040">
    <property type="entry name" value="UBIQUINONE BIOSYNTHESIS ACCESSORY FACTOR UBIK"/>
    <property type="match status" value="1"/>
</dbReference>
<organism evidence="2 3">
    <name type="scientific">Methylohalomonas lacus</name>
    <dbReference type="NCBI Taxonomy" id="398773"/>
    <lineage>
        <taxon>Bacteria</taxon>
        <taxon>Pseudomonadati</taxon>
        <taxon>Pseudomonadota</taxon>
        <taxon>Gammaproteobacteria</taxon>
        <taxon>Methylohalomonadales</taxon>
        <taxon>Methylohalomonadaceae</taxon>
        <taxon>Methylohalomonas</taxon>
    </lineage>
</organism>
<dbReference type="RefSeq" id="WP_259056995.1">
    <property type="nucleotide sequence ID" value="NZ_JANUCT010000019.1"/>
</dbReference>
<protein>
    <recommendedName>
        <fullName evidence="1">Ubiquinone biosynthesis accessory factor UbiK</fullName>
    </recommendedName>
</protein>
<gene>
    <name evidence="1" type="primary">ubiK</name>
    <name evidence="2" type="ORF">J2T55_002339</name>
</gene>
<dbReference type="EMBL" id="JANUCT010000019">
    <property type="protein sequence ID" value="MCS3904303.1"/>
    <property type="molecule type" value="Genomic_DNA"/>
</dbReference>
<accession>A0AAE3HP74</accession>
<comment type="caution">
    <text evidence="2">The sequence shown here is derived from an EMBL/GenBank/DDBJ whole genome shotgun (WGS) entry which is preliminary data.</text>
</comment>
<dbReference type="AlphaFoldDB" id="A0AAE3HP74"/>
<dbReference type="GO" id="GO:0006744">
    <property type="term" value="P:ubiquinone biosynthetic process"/>
    <property type="evidence" value="ECO:0007669"/>
    <property type="project" value="UniProtKB-UniRule"/>
</dbReference>
<keyword evidence="3" id="KW-1185">Reference proteome</keyword>
<proteinExistence type="inferred from homology"/>
<dbReference type="GO" id="GO:0005829">
    <property type="term" value="C:cytosol"/>
    <property type="evidence" value="ECO:0007669"/>
    <property type="project" value="TreeGrafter"/>
</dbReference>
<evidence type="ECO:0000256" key="1">
    <source>
        <dbReference type="HAMAP-Rule" id="MF_02216"/>
    </source>
</evidence>
<reference evidence="2" key="1">
    <citation type="submission" date="2022-08" db="EMBL/GenBank/DDBJ databases">
        <title>Genomic Encyclopedia of Type Strains, Phase III (KMG-III): the genomes of soil and plant-associated and newly described type strains.</title>
        <authorList>
            <person name="Whitman W."/>
        </authorList>
    </citation>
    <scope>NUCLEOTIDE SEQUENCE</scope>
    <source>
        <strain evidence="2">HMT 1</strain>
    </source>
</reference>
<name>A0AAE3HP74_9GAMM</name>
<comment type="subcellular location">
    <subcellularLocation>
        <location evidence="1">Cytoplasm</location>
    </subcellularLocation>
</comment>
<dbReference type="Pfam" id="PF04380">
    <property type="entry name" value="BMFP"/>
    <property type="match status" value="1"/>
</dbReference>
<dbReference type="Proteomes" id="UP001204445">
    <property type="component" value="Unassembled WGS sequence"/>
</dbReference>
<evidence type="ECO:0000313" key="3">
    <source>
        <dbReference type="Proteomes" id="UP001204445"/>
    </source>
</evidence>
<keyword evidence="1" id="KW-0963">Cytoplasm</keyword>
<dbReference type="InterPro" id="IPR007475">
    <property type="entry name" value="UbiK"/>
</dbReference>
<evidence type="ECO:0000313" key="2">
    <source>
        <dbReference type="EMBL" id="MCS3904303.1"/>
    </source>
</evidence>
<dbReference type="PANTHER" id="PTHR38040:SF1">
    <property type="entry name" value="UBIQUINONE BIOSYNTHESIS ACCESSORY FACTOR UBIK"/>
    <property type="match status" value="1"/>
</dbReference>